<name>A0A1Y5PDA6_9MYCO</name>
<sequence>MSAATVVTIFHPSNHPADFTVWADELRATAPEATDFRISVLCDPHLDWGIAVTFANARALHHWLDSTGRQHSLSAGQKRGILCATADMVIGEDGGVPSGVGFFRHAVAPGRADEFVVAEARLAEVSVEFSGFEGCCTFAPATDGEAFAVLRFRTERQLGTWLESPERLEALGPLRSSLVREFSLVSSTTTFGSTVRTENGHTAVTPNWKTAMLILLVLYPAVMLLSRFLGPILDNVGAPPWLAMWLSQVVSVIALQWALMPWAGRWFRRWLDPIEGAGARISAIGAGVLVIGYLVTLGLFAAVRWLQYWDFSRT</sequence>
<keyword evidence="1" id="KW-0472">Membrane</keyword>
<dbReference type="PANTHER" id="PTHR40057:SF1">
    <property type="entry name" value="SLR1162 PROTEIN"/>
    <property type="match status" value="1"/>
</dbReference>
<feature type="transmembrane region" description="Helical" evidence="1">
    <location>
        <begin position="281"/>
        <end position="306"/>
    </location>
</feature>
<organism evidence="2">
    <name type="scientific">uncultured Mycobacterium sp</name>
    <dbReference type="NCBI Taxonomy" id="171292"/>
    <lineage>
        <taxon>Bacteria</taxon>
        <taxon>Bacillati</taxon>
        <taxon>Actinomycetota</taxon>
        <taxon>Actinomycetes</taxon>
        <taxon>Mycobacteriales</taxon>
        <taxon>Mycobacteriaceae</taxon>
        <taxon>Mycobacterium</taxon>
        <taxon>environmental samples</taxon>
    </lineage>
</organism>
<dbReference type="AlphaFoldDB" id="A0A1Y5PDA6"/>
<dbReference type="InterPro" id="IPR038762">
    <property type="entry name" value="ABM_predict"/>
</dbReference>
<evidence type="ECO:0008006" key="3">
    <source>
        <dbReference type="Google" id="ProtNLM"/>
    </source>
</evidence>
<keyword evidence="1" id="KW-0812">Transmembrane</keyword>
<dbReference type="Gene3D" id="3.30.70.100">
    <property type="match status" value="1"/>
</dbReference>
<evidence type="ECO:0000313" key="2">
    <source>
        <dbReference type="EMBL" id="SBS75309.1"/>
    </source>
</evidence>
<protein>
    <recommendedName>
        <fullName evidence="3">Antibiotic biosynthesis monooxygenase</fullName>
    </recommendedName>
</protein>
<reference evidence="2" key="1">
    <citation type="submission" date="2016-03" db="EMBL/GenBank/DDBJ databases">
        <authorList>
            <person name="Ploux O."/>
        </authorList>
    </citation>
    <scope>NUCLEOTIDE SEQUENCE</scope>
    <source>
        <strain evidence="2">UC10</strain>
    </source>
</reference>
<feature type="transmembrane region" description="Helical" evidence="1">
    <location>
        <begin position="241"/>
        <end position="260"/>
    </location>
</feature>
<proteinExistence type="predicted"/>
<dbReference type="EMBL" id="FLQS01000014">
    <property type="protein sequence ID" value="SBS75309.1"/>
    <property type="molecule type" value="Genomic_DNA"/>
</dbReference>
<evidence type="ECO:0000256" key="1">
    <source>
        <dbReference type="SAM" id="Phobius"/>
    </source>
</evidence>
<keyword evidence="1" id="KW-1133">Transmembrane helix</keyword>
<gene>
    <name evidence="2" type="ORF">MHPYR_210094</name>
</gene>
<accession>A0A1Y5PDA6</accession>
<dbReference type="SUPFAM" id="SSF54909">
    <property type="entry name" value="Dimeric alpha+beta barrel"/>
    <property type="match status" value="1"/>
</dbReference>
<dbReference type="PANTHER" id="PTHR40057">
    <property type="entry name" value="SLR1162 PROTEIN"/>
    <property type="match status" value="1"/>
</dbReference>
<feature type="transmembrane region" description="Helical" evidence="1">
    <location>
        <begin position="211"/>
        <end position="229"/>
    </location>
</feature>
<dbReference type="InterPro" id="IPR011008">
    <property type="entry name" value="Dimeric_a/b-barrel"/>
</dbReference>